<evidence type="ECO:0000259" key="2">
    <source>
        <dbReference type="PROSITE" id="PS50263"/>
    </source>
</evidence>
<dbReference type="PROSITE" id="PS50263">
    <property type="entry name" value="CN_HYDROLASE"/>
    <property type="match status" value="1"/>
</dbReference>
<dbReference type="PATRIC" id="fig|1265738.3.peg.2697"/>
<comment type="caution">
    <text evidence="3">The sequence shown here is derived from an EMBL/GenBank/DDBJ whole genome shotgun (WGS) entry which is preliminary data.</text>
</comment>
<sequence>MTPSDAQQETQRRLRVASVQFEASPADKLANFAKIETFLRQAAEQGVRLVVFPECCITGYWFIRNLSLEQLGELAEPIPNGPSTQRLVELARRYNISIGAGLVEVSESGEFYNSYVVALPDGTIHCHRKLQAFEHAAIRSGTEYTVFDLPDGFRVGVLICYDCNLIENVRITALRGAEILLAPHQTGAVRSKNPNLMGIIDRQLWDNRHAAPEAIEKEFRGDKGRGWLMRWLPSRAHDNGIFLVFSNGVGVDDDEIRTGNAMILDPYGRVIAETWKADDAMVVADLDAGLLADATGRGWIRARRPELYTPLTVPTGLERDTREMKFDE</sequence>
<feature type="domain" description="CN hydrolase" evidence="2">
    <location>
        <begin position="14"/>
        <end position="288"/>
    </location>
</feature>
<evidence type="ECO:0000256" key="1">
    <source>
        <dbReference type="ARBA" id="ARBA00022801"/>
    </source>
</evidence>
<gene>
    <name evidence="3" type="ORF">RMSM_02681</name>
</gene>
<organism evidence="3 4">
    <name type="scientific">Rhodopirellula maiorica SM1</name>
    <dbReference type="NCBI Taxonomy" id="1265738"/>
    <lineage>
        <taxon>Bacteria</taxon>
        <taxon>Pseudomonadati</taxon>
        <taxon>Planctomycetota</taxon>
        <taxon>Planctomycetia</taxon>
        <taxon>Pirellulales</taxon>
        <taxon>Pirellulaceae</taxon>
        <taxon>Novipirellula</taxon>
    </lineage>
</organism>
<dbReference type="OrthoDB" id="2826359at2"/>
<dbReference type="PANTHER" id="PTHR43674:SF2">
    <property type="entry name" value="BETA-UREIDOPROPIONASE"/>
    <property type="match status" value="1"/>
</dbReference>
<dbReference type="Proteomes" id="UP000011991">
    <property type="component" value="Unassembled WGS sequence"/>
</dbReference>
<dbReference type="RefSeq" id="WP_008696142.1">
    <property type="nucleotide sequence ID" value="NZ_ANOG01000377.1"/>
</dbReference>
<accession>M5S2J1</accession>
<proteinExistence type="predicted"/>
<dbReference type="InterPro" id="IPR050345">
    <property type="entry name" value="Aliph_Amidase/BUP"/>
</dbReference>
<keyword evidence="1 3" id="KW-0378">Hydrolase</keyword>
<dbReference type="InterPro" id="IPR003010">
    <property type="entry name" value="C-N_Hydrolase"/>
</dbReference>
<evidence type="ECO:0000313" key="4">
    <source>
        <dbReference type="Proteomes" id="UP000011991"/>
    </source>
</evidence>
<dbReference type="Pfam" id="PF00795">
    <property type="entry name" value="CN_hydrolase"/>
    <property type="match status" value="1"/>
</dbReference>
<keyword evidence="4" id="KW-1185">Reference proteome</keyword>
<dbReference type="GO" id="GO:0016811">
    <property type="term" value="F:hydrolase activity, acting on carbon-nitrogen (but not peptide) bonds, in linear amides"/>
    <property type="evidence" value="ECO:0007669"/>
    <property type="project" value="UniProtKB-ARBA"/>
</dbReference>
<dbReference type="CDD" id="cd07585">
    <property type="entry name" value="nitrilase_7"/>
    <property type="match status" value="1"/>
</dbReference>
<dbReference type="PANTHER" id="PTHR43674">
    <property type="entry name" value="NITRILASE C965.09-RELATED"/>
    <property type="match status" value="1"/>
</dbReference>
<dbReference type="SUPFAM" id="SSF56317">
    <property type="entry name" value="Carbon-nitrogen hydrolase"/>
    <property type="match status" value="1"/>
</dbReference>
<name>M5S2J1_9BACT</name>
<reference evidence="3 4" key="1">
    <citation type="journal article" date="2013" name="Mar. Genomics">
        <title>Expression of sulfatases in Rhodopirellula baltica and the diversity of sulfatases in the genus Rhodopirellula.</title>
        <authorList>
            <person name="Wegner C.E."/>
            <person name="Richter-Heitmann T."/>
            <person name="Klindworth A."/>
            <person name="Klockow C."/>
            <person name="Richter M."/>
            <person name="Achstetter T."/>
            <person name="Glockner F.O."/>
            <person name="Harder J."/>
        </authorList>
    </citation>
    <scope>NUCLEOTIDE SEQUENCE [LARGE SCALE GENOMIC DNA]</scope>
    <source>
        <strain evidence="3 4">SM1</strain>
    </source>
</reference>
<dbReference type="EMBL" id="ANOG01000377">
    <property type="protein sequence ID" value="EMI20399.1"/>
    <property type="molecule type" value="Genomic_DNA"/>
</dbReference>
<protein>
    <submittedName>
        <fullName evidence="3">Carbon-nitrogen hydrolase</fullName>
    </submittedName>
</protein>
<dbReference type="Gene3D" id="3.60.110.10">
    <property type="entry name" value="Carbon-nitrogen hydrolase"/>
    <property type="match status" value="1"/>
</dbReference>
<evidence type="ECO:0000313" key="3">
    <source>
        <dbReference type="EMBL" id="EMI20399.1"/>
    </source>
</evidence>
<dbReference type="InterPro" id="IPR036526">
    <property type="entry name" value="C-N_Hydrolase_sf"/>
</dbReference>
<dbReference type="AlphaFoldDB" id="M5S2J1"/>